<evidence type="ECO:0000313" key="14">
    <source>
        <dbReference type="Proteomes" id="UP001176517"/>
    </source>
</evidence>
<sequence>MLRSVFTRSASAASRSLGRNPPAARCQLQLQQARNASTFYNEHIAGLTQDQAELRAAVTQFVDAELAPRAHDIDKNNQSPLDLWPKLGEMGLLGITVPEEDGGLGKGYMDHLIVMEELSRASGSLALSYGACSNLCINQINRHGTPEQKAKYLPQLIAGTKVGALAMSEPGAGSDVVSMTTTAAKKGDHYILNGNKMWITNGPVASTFVIYAKTDPSAGSKGITAFIVERDFPGFSTGAKLDKFGMRGSDTCELIFEDVAIPEANILGKLNKGAAVLMSGLDLERLVLSGGPLGLMQAAFDYALDYSHTRKQFGQRIAEFQLIQGKVADMYTALGAARAYVYAVARACDAGHVSRKDCAGAILYSSDRAVEVTMDAQQICGGMGYTNDFPVGRFLRDARLYTVGAGTQEIRRMLIGREFNQELA</sequence>
<dbReference type="InterPro" id="IPR009075">
    <property type="entry name" value="AcylCo_DH/oxidase_C"/>
</dbReference>
<evidence type="ECO:0008006" key="15">
    <source>
        <dbReference type="Google" id="ProtNLM"/>
    </source>
</evidence>
<dbReference type="Gene3D" id="1.10.540.10">
    <property type="entry name" value="Acyl-CoA dehydrogenase/oxidase, N-terminal domain"/>
    <property type="match status" value="1"/>
</dbReference>
<dbReference type="InterPro" id="IPR013786">
    <property type="entry name" value="AcylCoA_DH/ox_N"/>
</dbReference>
<dbReference type="InterPro" id="IPR037069">
    <property type="entry name" value="AcylCoA_DH/ox_N_sf"/>
</dbReference>
<dbReference type="EMBL" id="JAPDMZ010000076">
    <property type="protein sequence ID" value="KAK0551479.1"/>
    <property type="molecule type" value="Genomic_DNA"/>
</dbReference>
<keyword evidence="4 9" id="KW-0285">Flavoprotein</keyword>
<accession>A0AAN6JU29</accession>
<dbReference type="PROSITE" id="PS00073">
    <property type="entry name" value="ACYL_COA_DH_2"/>
    <property type="match status" value="1"/>
</dbReference>
<protein>
    <recommendedName>
        <fullName evidence="15">Isovaleryl-CoA dehydrogenase</fullName>
    </recommendedName>
</protein>
<gene>
    <name evidence="13" type="ORF">OC846_003257</name>
</gene>
<dbReference type="Proteomes" id="UP001176517">
    <property type="component" value="Unassembled WGS sequence"/>
</dbReference>
<dbReference type="InterPro" id="IPR009100">
    <property type="entry name" value="AcylCoA_DH/oxidase_NM_dom_sf"/>
</dbReference>
<evidence type="ECO:0000259" key="12">
    <source>
        <dbReference type="Pfam" id="PF02771"/>
    </source>
</evidence>
<evidence type="ECO:0000256" key="9">
    <source>
        <dbReference type="RuleBase" id="RU362125"/>
    </source>
</evidence>
<evidence type="ECO:0000256" key="2">
    <source>
        <dbReference type="ARBA" id="ARBA00004173"/>
    </source>
</evidence>
<comment type="cofactor">
    <cofactor evidence="1 9">
        <name>FAD</name>
        <dbReference type="ChEBI" id="CHEBI:57692"/>
    </cofactor>
</comment>
<feature type="domain" description="Acyl-CoA dehydrogenase/oxidase C-terminal" evidence="10">
    <location>
        <begin position="271"/>
        <end position="418"/>
    </location>
</feature>
<keyword evidence="6" id="KW-0809">Transit peptide</keyword>
<evidence type="ECO:0000256" key="3">
    <source>
        <dbReference type="ARBA" id="ARBA00009347"/>
    </source>
</evidence>
<dbReference type="Pfam" id="PF02771">
    <property type="entry name" value="Acyl-CoA_dh_N"/>
    <property type="match status" value="1"/>
</dbReference>
<comment type="subcellular location">
    <subcellularLocation>
        <location evidence="2">Mitochondrion</location>
    </subcellularLocation>
</comment>
<dbReference type="PROSITE" id="PS00072">
    <property type="entry name" value="ACYL_COA_DH_1"/>
    <property type="match status" value="1"/>
</dbReference>
<dbReference type="SUPFAM" id="SSF56645">
    <property type="entry name" value="Acyl-CoA dehydrogenase NM domain-like"/>
    <property type="match status" value="1"/>
</dbReference>
<comment type="caution">
    <text evidence="13">The sequence shown here is derived from an EMBL/GenBank/DDBJ whole genome shotgun (WGS) entry which is preliminary data.</text>
</comment>
<dbReference type="PIRSF" id="PIRSF016578">
    <property type="entry name" value="HsaA"/>
    <property type="match status" value="1"/>
</dbReference>
<dbReference type="FunFam" id="1.20.140.10:FF:000003">
    <property type="entry name" value="isovaleryl-CoA dehydrogenase, mitochondrial"/>
    <property type="match status" value="1"/>
</dbReference>
<dbReference type="Gene3D" id="1.20.140.10">
    <property type="entry name" value="Butyryl-CoA Dehydrogenase, subunit A, domain 3"/>
    <property type="match status" value="1"/>
</dbReference>
<evidence type="ECO:0000256" key="4">
    <source>
        <dbReference type="ARBA" id="ARBA00022630"/>
    </source>
</evidence>
<dbReference type="FunFam" id="2.40.110.10:FF:000004">
    <property type="entry name" value="Isovaleryl-CoA dehydrogenase, mitochondrial"/>
    <property type="match status" value="1"/>
</dbReference>
<evidence type="ECO:0000313" key="13">
    <source>
        <dbReference type="EMBL" id="KAK0551479.1"/>
    </source>
</evidence>
<keyword evidence="5 9" id="KW-0274">FAD</keyword>
<dbReference type="InterPro" id="IPR006091">
    <property type="entry name" value="Acyl-CoA_Oxase/DH_mid-dom"/>
</dbReference>
<feature type="domain" description="Acyl-CoA dehydrogenase/oxidase N-terminal" evidence="12">
    <location>
        <begin position="48"/>
        <end position="159"/>
    </location>
</feature>
<keyword evidence="8" id="KW-0496">Mitochondrion</keyword>
<evidence type="ECO:0000259" key="10">
    <source>
        <dbReference type="Pfam" id="PF00441"/>
    </source>
</evidence>
<evidence type="ECO:0000256" key="8">
    <source>
        <dbReference type="ARBA" id="ARBA00023128"/>
    </source>
</evidence>
<dbReference type="FunFam" id="1.10.540.10:FF:000007">
    <property type="entry name" value="Isovaleryl-CoA dehydrogenase, mitochondrial"/>
    <property type="match status" value="1"/>
</dbReference>
<dbReference type="Gene3D" id="2.40.110.10">
    <property type="entry name" value="Butyryl-CoA Dehydrogenase, subunit A, domain 2"/>
    <property type="match status" value="1"/>
</dbReference>
<evidence type="ECO:0000256" key="1">
    <source>
        <dbReference type="ARBA" id="ARBA00001974"/>
    </source>
</evidence>
<dbReference type="InterPro" id="IPR036250">
    <property type="entry name" value="AcylCo_DH-like_C"/>
</dbReference>
<feature type="domain" description="Acyl-CoA oxidase/dehydrogenase middle" evidence="11">
    <location>
        <begin position="164"/>
        <end position="259"/>
    </location>
</feature>
<evidence type="ECO:0000256" key="6">
    <source>
        <dbReference type="ARBA" id="ARBA00022946"/>
    </source>
</evidence>
<keyword evidence="7 9" id="KW-0560">Oxidoreductase</keyword>
<organism evidence="13 14">
    <name type="scientific">Tilletia horrida</name>
    <dbReference type="NCBI Taxonomy" id="155126"/>
    <lineage>
        <taxon>Eukaryota</taxon>
        <taxon>Fungi</taxon>
        <taxon>Dikarya</taxon>
        <taxon>Basidiomycota</taxon>
        <taxon>Ustilaginomycotina</taxon>
        <taxon>Exobasidiomycetes</taxon>
        <taxon>Tilletiales</taxon>
        <taxon>Tilletiaceae</taxon>
        <taxon>Tilletia</taxon>
    </lineage>
</organism>
<evidence type="ECO:0000259" key="11">
    <source>
        <dbReference type="Pfam" id="PF02770"/>
    </source>
</evidence>
<dbReference type="PANTHER" id="PTHR43884:SF18">
    <property type="entry name" value="ISOVALERYL-COENZYME A DEHYDROGENASE"/>
    <property type="match status" value="1"/>
</dbReference>
<evidence type="ECO:0000256" key="7">
    <source>
        <dbReference type="ARBA" id="ARBA00023002"/>
    </source>
</evidence>
<dbReference type="Pfam" id="PF02770">
    <property type="entry name" value="Acyl-CoA_dh_M"/>
    <property type="match status" value="1"/>
</dbReference>
<name>A0AAN6JU29_9BASI</name>
<proteinExistence type="inferred from homology"/>
<keyword evidence="14" id="KW-1185">Reference proteome</keyword>
<dbReference type="GO" id="GO:0008470">
    <property type="term" value="F:3-methylbutanoyl-CoA dehydrogenase activity"/>
    <property type="evidence" value="ECO:0007669"/>
    <property type="project" value="TreeGrafter"/>
</dbReference>
<dbReference type="InterPro" id="IPR046373">
    <property type="entry name" value="Acyl-CoA_Oxase/DH_mid-dom_sf"/>
</dbReference>
<dbReference type="PANTHER" id="PTHR43884">
    <property type="entry name" value="ACYL-COA DEHYDROGENASE"/>
    <property type="match status" value="1"/>
</dbReference>
<dbReference type="Pfam" id="PF00441">
    <property type="entry name" value="Acyl-CoA_dh_1"/>
    <property type="match status" value="1"/>
</dbReference>
<reference evidence="13" key="1">
    <citation type="journal article" date="2023" name="PhytoFront">
        <title>Draft Genome Resources of Seven Strains of Tilletia horrida, Causal Agent of Kernel Smut of Rice.</title>
        <authorList>
            <person name="Khanal S."/>
            <person name="Antony Babu S."/>
            <person name="Zhou X.G."/>
        </authorList>
    </citation>
    <scope>NUCLEOTIDE SEQUENCE</scope>
    <source>
        <strain evidence="13">TX6</strain>
    </source>
</reference>
<dbReference type="GO" id="GO:0050660">
    <property type="term" value="F:flavin adenine dinucleotide binding"/>
    <property type="evidence" value="ECO:0007669"/>
    <property type="project" value="InterPro"/>
</dbReference>
<dbReference type="GO" id="GO:0006552">
    <property type="term" value="P:L-leucine catabolic process"/>
    <property type="evidence" value="ECO:0007669"/>
    <property type="project" value="TreeGrafter"/>
</dbReference>
<comment type="similarity">
    <text evidence="3 9">Belongs to the acyl-CoA dehydrogenase family.</text>
</comment>
<dbReference type="SUPFAM" id="SSF47203">
    <property type="entry name" value="Acyl-CoA dehydrogenase C-terminal domain-like"/>
    <property type="match status" value="1"/>
</dbReference>
<dbReference type="AlphaFoldDB" id="A0AAN6JU29"/>
<dbReference type="InterPro" id="IPR006089">
    <property type="entry name" value="Acyl-CoA_DH_CS"/>
</dbReference>
<evidence type="ECO:0000256" key="5">
    <source>
        <dbReference type="ARBA" id="ARBA00022827"/>
    </source>
</evidence>
<dbReference type="GO" id="GO:0005739">
    <property type="term" value="C:mitochondrion"/>
    <property type="evidence" value="ECO:0007669"/>
    <property type="project" value="UniProtKB-SubCell"/>
</dbReference>